<protein>
    <submittedName>
        <fullName evidence="2">L-asparagine oxygenase</fullName>
    </submittedName>
</protein>
<dbReference type="PANTHER" id="PTHR10696:SF21">
    <property type="entry name" value="TAUD_TFDA-LIKE DOMAIN-CONTAINING PROTEIN"/>
    <property type="match status" value="1"/>
</dbReference>
<dbReference type="Proteomes" id="UP001150062">
    <property type="component" value="Unassembled WGS sequence"/>
</dbReference>
<dbReference type="SUPFAM" id="SSF51197">
    <property type="entry name" value="Clavaminate synthase-like"/>
    <property type="match status" value="2"/>
</dbReference>
<accession>A0ABQ8XHN1</accession>
<evidence type="ECO:0000313" key="3">
    <source>
        <dbReference type="Proteomes" id="UP001150062"/>
    </source>
</evidence>
<dbReference type="PANTHER" id="PTHR10696">
    <property type="entry name" value="GAMMA-BUTYROBETAINE HYDROXYLASE-RELATED"/>
    <property type="match status" value="1"/>
</dbReference>
<keyword evidence="3" id="KW-1185">Reference proteome</keyword>
<evidence type="ECO:0000313" key="2">
    <source>
        <dbReference type="EMBL" id="KAJ6232014.1"/>
    </source>
</evidence>
<comment type="caution">
    <text evidence="2">The sequence shown here is derived from an EMBL/GenBank/DDBJ whole genome shotgun (WGS) entry which is preliminary data.</text>
</comment>
<evidence type="ECO:0000256" key="1">
    <source>
        <dbReference type="ARBA" id="ARBA00023002"/>
    </source>
</evidence>
<keyword evidence="1" id="KW-0560">Oxidoreductase</keyword>
<sequence>MKRTQNLQKKVFTDYFLNHRILPKFKGVMQKEEFSMRVFDTWERTDLVGHVTEEMQKYGYVRVTNTGIQDKSELISGGWLDSIGMKKENKFTGGGRTNNFHWIDDDQRLRRMDYYPPDNYLLPSAEVQYQSSSPLHVLIYCNKVNKGKPKARTFIHDVQAIEDAIHDHGPKGRALLEKLFRYGVSLEFGFLDQKESTKVGNYYHSWQEHFGTSAIGAALRNAQQQLHGYDKVWLHGDGSTVMTSTTLPSFTVHPINGKRYLRLPRIALTGPEKLNGYRSFKFGNNTEFTEYEKALLVDAYLETREGIEWKEGEFVLMDNIRCAHSKEMHDGNLDLLVAMSDDLQNYHRNREAGKVNKDIFYMNKTRHQYPKVNTKIKTITDEKYTCPPNEYMWNNEEFCARIVDIRNDFTDYRVSVVNREFQKYGCLNIINTGLTPDSPTIEEDSKRVFEGLYFGQKDRFAWGGRTSGRTTRGVINDFLRTVDFYPPERVLLVHNEILYQQNIPHRLLLHCMEFKDPTHRLGGRTFGHNSKLCEEYLMRSETGERLIEKMKKDGFTIITGFVDENHPRKSENYFRSWQERFQTKDIQDAIKVCREAKDQFDKCWIREETVEGDDKKYITLMTSINVSAYRDGYMLFPRISLDGPQFVNGWRKYLIGDEELTFDEIQVLLDSYWYSRQGRYYKEGDLLLIDNIKVGHSRESFRKLKKWWRKIGISMSTKKI</sequence>
<name>A0ABQ8XHN1_9EUKA</name>
<dbReference type="InterPro" id="IPR050411">
    <property type="entry name" value="AlphaKG_dependent_hydroxylases"/>
</dbReference>
<dbReference type="EMBL" id="JAOAOG010000296">
    <property type="protein sequence ID" value="KAJ6232014.1"/>
    <property type="molecule type" value="Genomic_DNA"/>
</dbReference>
<dbReference type="Gene3D" id="3.60.130.10">
    <property type="entry name" value="Clavaminate synthase-like"/>
    <property type="match status" value="2"/>
</dbReference>
<dbReference type="InterPro" id="IPR042098">
    <property type="entry name" value="TauD-like_sf"/>
</dbReference>
<proteinExistence type="predicted"/>
<organism evidence="2 3">
    <name type="scientific">Anaeramoeba flamelloides</name>
    <dbReference type="NCBI Taxonomy" id="1746091"/>
    <lineage>
        <taxon>Eukaryota</taxon>
        <taxon>Metamonada</taxon>
        <taxon>Anaeramoebidae</taxon>
        <taxon>Anaeramoeba</taxon>
    </lineage>
</organism>
<gene>
    <name evidence="2" type="ORF">M0813_05379</name>
</gene>
<reference evidence="2" key="1">
    <citation type="submission" date="2022-08" db="EMBL/GenBank/DDBJ databases">
        <title>Novel sulfate-reducing endosymbionts in the free-living metamonad Anaeramoeba.</title>
        <authorList>
            <person name="Jerlstrom-Hultqvist J."/>
            <person name="Cepicka I."/>
            <person name="Gallot-Lavallee L."/>
            <person name="Salas-Leiva D."/>
            <person name="Curtis B.A."/>
            <person name="Zahonova K."/>
            <person name="Pipaliya S."/>
            <person name="Dacks J."/>
            <person name="Roger A.J."/>
        </authorList>
    </citation>
    <scope>NUCLEOTIDE SEQUENCE</scope>
    <source>
        <strain evidence="2">Schooner1</strain>
    </source>
</reference>